<dbReference type="GeneTree" id="ENSGT01150000286924"/>
<dbReference type="PROSITE" id="PS50835">
    <property type="entry name" value="IG_LIKE"/>
    <property type="match status" value="1"/>
</dbReference>
<dbReference type="SMART" id="SM00408">
    <property type="entry name" value="IGc2"/>
    <property type="match status" value="1"/>
</dbReference>
<protein>
    <recommendedName>
        <fullName evidence="2">Ig-like domain-containing protein</fullName>
    </recommendedName>
</protein>
<dbReference type="Pfam" id="PF13895">
    <property type="entry name" value="Ig_2"/>
    <property type="match status" value="1"/>
</dbReference>
<dbReference type="CDD" id="cd00096">
    <property type="entry name" value="Ig"/>
    <property type="match status" value="1"/>
</dbReference>
<dbReference type="InterPro" id="IPR036179">
    <property type="entry name" value="Ig-like_dom_sf"/>
</dbReference>
<feature type="transmembrane region" description="Helical" evidence="1">
    <location>
        <begin position="118"/>
        <end position="139"/>
    </location>
</feature>
<evidence type="ECO:0000313" key="3">
    <source>
        <dbReference type="Ensembl" id="ENSECRP00000028834.1"/>
    </source>
</evidence>
<reference evidence="3" key="1">
    <citation type="submission" date="2021-06" db="EMBL/GenBank/DDBJ databases">
        <authorList>
            <consortium name="Wellcome Sanger Institute Data Sharing"/>
        </authorList>
    </citation>
    <scope>NUCLEOTIDE SEQUENCE [LARGE SCALE GENOMIC DNA]</scope>
</reference>
<keyword evidence="1" id="KW-0472">Membrane</keyword>
<dbReference type="Proteomes" id="UP000694620">
    <property type="component" value="Chromosome 17"/>
</dbReference>
<accession>A0A8C4TDA4</accession>
<evidence type="ECO:0000256" key="1">
    <source>
        <dbReference type="SAM" id="Phobius"/>
    </source>
</evidence>
<dbReference type="Ensembl" id="ENSECRT00000029446.1">
    <property type="protein sequence ID" value="ENSECRP00000028834.1"/>
    <property type="gene ID" value="ENSECRG00000019530.1"/>
</dbReference>
<dbReference type="InterPro" id="IPR013783">
    <property type="entry name" value="Ig-like_fold"/>
</dbReference>
<keyword evidence="1" id="KW-1133">Transmembrane helix</keyword>
<evidence type="ECO:0000259" key="2">
    <source>
        <dbReference type="PROSITE" id="PS50835"/>
    </source>
</evidence>
<dbReference type="Gene3D" id="2.60.40.10">
    <property type="entry name" value="Immunoglobulins"/>
    <property type="match status" value="1"/>
</dbReference>
<sequence>MYLCRAQNEYGDGNSSVTLNVQYPPKETTAYIYPAADIMEGTQVILSCISVINPPGNYTWFKGNGSDATRRAAGQNLSISAATPSDSGVYYCQAGNQYGGQNSTAVTLHIQPSQLNTVLLAALIGSVAFLFIILLVICLTCRRCRTSNKASQENHPSHTNKQSPINYVDNGIYVNHLAVTEDEKEGAQSQVVYADVNFTKAQLEQQNNKTVTKWQLNEETEYVEIKRAVNS</sequence>
<feature type="domain" description="Ig-like" evidence="2">
    <location>
        <begin position="25"/>
        <end position="107"/>
    </location>
</feature>
<dbReference type="PANTHER" id="PTHR46013">
    <property type="entry name" value="VASCULAR CELL ADHESION MOLECULE 1"/>
    <property type="match status" value="1"/>
</dbReference>
<dbReference type="InterPro" id="IPR003599">
    <property type="entry name" value="Ig_sub"/>
</dbReference>
<dbReference type="SUPFAM" id="SSF48726">
    <property type="entry name" value="Immunoglobulin"/>
    <property type="match status" value="1"/>
</dbReference>
<keyword evidence="4" id="KW-1185">Reference proteome</keyword>
<reference evidence="3" key="3">
    <citation type="submission" date="2025-09" db="UniProtKB">
        <authorList>
            <consortium name="Ensembl"/>
        </authorList>
    </citation>
    <scope>IDENTIFICATION</scope>
</reference>
<dbReference type="PANTHER" id="PTHR46013:SF4">
    <property type="entry name" value="B-CELL RECEPTOR CD22-RELATED"/>
    <property type="match status" value="1"/>
</dbReference>
<dbReference type="InterPro" id="IPR003598">
    <property type="entry name" value="Ig_sub2"/>
</dbReference>
<keyword evidence="1" id="KW-0812">Transmembrane</keyword>
<evidence type="ECO:0000313" key="4">
    <source>
        <dbReference type="Proteomes" id="UP000694620"/>
    </source>
</evidence>
<name>A0A8C4TDA4_ERPCA</name>
<reference evidence="3" key="2">
    <citation type="submission" date="2025-08" db="UniProtKB">
        <authorList>
            <consortium name="Ensembl"/>
        </authorList>
    </citation>
    <scope>IDENTIFICATION</scope>
</reference>
<proteinExistence type="predicted"/>
<dbReference type="InterPro" id="IPR007110">
    <property type="entry name" value="Ig-like_dom"/>
</dbReference>
<organism evidence="3 4">
    <name type="scientific">Erpetoichthys calabaricus</name>
    <name type="common">Rope fish</name>
    <name type="synonym">Calamoichthys calabaricus</name>
    <dbReference type="NCBI Taxonomy" id="27687"/>
    <lineage>
        <taxon>Eukaryota</taxon>
        <taxon>Metazoa</taxon>
        <taxon>Chordata</taxon>
        <taxon>Craniata</taxon>
        <taxon>Vertebrata</taxon>
        <taxon>Euteleostomi</taxon>
        <taxon>Actinopterygii</taxon>
        <taxon>Polypteriformes</taxon>
        <taxon>Polypteridae</taxon>
        <taxon>Erpetoichthys</taxon>
    </lineage>
</organism>
<dbReference type="AlphaFoldDB" id="A0A8C4TDA4"/>
<dbReference type="SMART" id="SM00409">
    <property type="entry name" value="IG"/>
    <property type="match status" value="1"/>
</dbReference>